<protein>
    <recommendedName>
        <fullName evidence="2">Terminase large subunit gp17-like C-terminal domain-containing protein</fullName>
    </recommendedName>
</protein>
<dbReference type="Gene3D" id="3.30.420.240">
    <property type="match status" value="1"/>
</dbReference>
<comment type="caution">
    <text evidence="1">The sequence shown here is derived from an EMBL/GenBank/DDBJ whole genome shotgun (WGS) entry which is preliminary data.</text>
</comment>
<proteinExistence type="predicted"/>
<dbReference type="AlphaFoldDB" id="A0A0F9AAU0"/>
<reference evidence="1" key="1">
    <citation type="journal article" date="2015" name="Nature">
        <title>Complex archaea that bridge the gap between prokaryotes and eukaryotes.</title>
        <authorList>
            <person name="Spang A."/>
            <person name="Saw J.H."/>
            <person name="Jorgensen S.L."/>
            <person name="Zaremba-Niedzwiedzka K."/>
            <person name="Martijn J."/>
            <person name="Lind A.E."/>
            <person name="van Eijk R."/>
            <person name="Schleper C."/>
            <person name="Guy L."/>
            <person name="Ettema T.J."/>
        </authorList>
    </citation>
    <scope>NUCLEOTIDE SEQUENCE</scope>
</reference>
<evidence type="ECO:0008006" key="2">
    <source>
        <dbReference type="Google" id="ProtNLM"/>
    </source>
</evidence>
<gene>
    <name evidence="1" type="ORF">LCGC14_2934960</name>
</gene>
<dbReference type="EMBL" id="LAZR01058691">
    <property type="protein sequence ID" value="KKK69346.1"/>
    <property type="molecule type" value="Genomic_DNA"/>
</dbReference>
<sequence>MLGLPPVAGNDILIPYEWVIAAINADLIPLDDDPEVAGIDVGAGGDPTIYLRLRGPKVFPIESNNSAHSLVVKDWLMGKLFKYEPKTAMIDNIGIGWGVTGELQKEFRNSATSVVGVNVGIRADDGKFFQIRDKLAWRVRERFEMGNITIPDDPLLIGECTTMKYTDVHMGRLTKVESK</sequence>
<feature type="non-terminal residue" evidence="1">
    <location>
        <position position="179"/>
    </location>
</feature>
<organism evidence="1">
    <name type="scientific">marine sediment metagenome</name>
    <dbReference type="NCBI Taxonomy" id="412755"/>
    <lineage>
        <taxon>unclassified sequences</taxon>
        <taxon>metagenomes</taxon>
        <taxon>ecological metagenomes</taxon>
    </lineage>
</organism>
<name>A0A0F9AAU0_9ZZZZ</name>
<evidence type="ECO:0000313" key="1">
    <source>
        <dbReference type="EMBL" id="KKK69346.1"/>
    </source>
</evidence>
<accession>A0A0F9AAU0</accession>